<dbReference type="InterPro" id="IPR013830">
    <property type="entry name" value="SGNH_hydro"/>
</dbReference>
<evidence type="ECO:0000313" key="4">
    <source>
        <dbReference type="EMBL" id="QMU27077.1"/>
    </source>
</evidence>
<accession>A0A7L7L2Q3</accession>
<dbReference type="Pfam" id="PF13472">
    <property type="entry name" value="Lipase_GDSL_2"/>
    <property type="match status" value="1"/>
</dbReference>
<evidence type="ECO:0000256" key="1">
    <source>
        <dbReference type="ARBA" id="ARBA00008668"/>
    </source>
</evidence>
<gene>
    <name evidence="4" type="ORF">HUW48_03095</name>
</gene>
<comment type="similarity">
    <text evidence="1">Belongs to the 'GDSL' lipolytic enzyme family.</text>
</comment>
<dbReference type="SUPFAM" id="SSF52266">
    <property type="entry name" value="SGNH hydrolase"/>
    <property type="match status" value="1"/>
</dbReference>
<dbReference type="Gene3D" id="3.40.50.1110">
    <property type="entry name" value="SGNH hydrolase"/>
    <property type="match status" value="1"/>
</dbReference>
<evidence type="ECO:0000259" key="3">
    <source>
        <dbReference type="Pfam" id="PF13472"/>
    </source>
</evidence>
<dbReference type="AlphaFoldDB" id="A0A7L7L2Q3"/>
<keyword evidence="2" id="KW-0378">Hydrolase</keyword>
<dbReference type="KEGG" id="add:HUW48_03095"/>
<feature type="domain" description="SGNH hydrolase-type esterase" evidence="3">
    <location>
        <begin position="32"/>
        <end position="228"/>
    </location>
</feature>
<keyword evidence="5" id="KW-1185">Reference proteome</keyword>
<evidence type="ECO:0000256" key="2">
    <source>
        <dbReference type="ARBA" id="ARBA00022801"/>
    </source>
</evidence>
<dbReference type="InterPro" id="IPR036514">
    <property type="entry name" value="SGNH_hydro_sf"/>
</dbReference>
<organism evidence="4 5">
    <name type="scientific">Adhaeribacter radiodurans</name>
    <dbReference type="NCBI Taxonomy" id="2745197"/>
    <lineage>
        <taxon>Bacteria</taxon>
        <taxon>Pseudomonadati</taxon>
        <taxon>Bacteroidota</taxon>
        <taxon>Cytophagia</taxon>
        <taxon>Cytophagales</taxon>
        <taxon>Hymenobacteraceae</taxon>
        <taxon>Adhaeribacter</taxon>
    </lineage>
</organism>
<dbReference type="RefSeq" id="WP_182414278.1">
    <property type="nucleotide sequence ID" value="NZ_CP055153.1"/>
</dbReference>
<dbReference type="InterPro" id="IPR037459">
    <property type="entry name" value="RhgT-like"/>
</dbReference>
<dbReference type="EMBL" id="CP055153">
    <property type="protein sequence ID" value="QMU27077.1"/>
    <property type="molecule type" value="Genomic_DNA"/>
</dbReference>
<sequence length="264" mass="29768">MRIFYKVAALAIVVTLCSFELSEPAKITVYLIGDSTVCTQPISQAPVTGWGTPFAVFFNEKVTVANHAKGGRSTRTFIGENRWQLIAAALKPGDYVLMQFGHNDEAKEEIYKERYTSPEDYRKNLIRFITETRAKQANPVLVTPVSRRKFSPEGKALETHVEYSQVVAEVAVAHKVSLLDLDTRSRQLYESFGPEYSKLLFNVSEPGINPQFPNGINDNTHFSEYGARLLAELVLDEMKKSNLELLKWVVTPNTKNNDHKPSKL</sequence>
<proteinExistence type="inferred from homology"/>
<protein>
    <submittedName>
        <fullName evidence="4">Rhamnogalacturonan acetylesterase</fullName>
    </submittedName>
</protein>
<dbReference type="PANTHER" id="PTHR43695">
    <property type="entry name" value="PUTATIVE (AFU_ORTHOLOGUE AFUA_2G17250)-RELATED"/>
    <property type="match status" value="1"/>
</dbReference>
<dbReference type="CDD" id="cd01821">
    <property type="entry name" value="Rhamnogalacturan_acetylesterase_like"/>
    <property type="match status" value="1"/>
</dbReference>
<dbReference type="PANTHER" id="PTHR43695:SF1">
    <property type="entry name" value="RHAMNOGALACTURONAN ACETYLESTERASE"/>
    <property type="match status" value="1"/>
</dbReference>
<dbReference type="Proteomes" id="UP000514509">
    <property type="component" value="Chromosome"/>
</dbReference>
<evidence type="ECO:0000313" key="5">
    <source>
        <dbReference type="Proteomes" id="UP000514509"/>
    </source>
</evidence>
<dbReference type="GO" id="GO:0016788">
    <property type="term" value="F:hydrolase activity, acting on ester bonds"/>
    <property type="evidence" value="ECO:0007669"/>
    <property type="project" value="UniProtKB-ARBA"/>
</dbReference>
<name>A0A7L7L2Q3_9BACT</name>
<reference evidence="4 5" key="1">
    <citation type="submission" date="2020-08" db="EMBL/GenBank/DDBJ databases">
        <title>Adhaeribacter dokdonensis sp. nov., isolated from the rhizosphere of Elymus tsukushiensis, a plant native to the Dokdo Islands, Republic of Korea.</title>
        <authorList>
            <person name="Ghim S.Y."/>
        </authorList>
    </citation>
    <scope>NUCLEOTIDE SEQUENCE [LARGE SCALE GENOMIC DNA]</scope>
    <source>
        <strain evidence="4 5">KUDC8001</strain>
    </source>
</reference>